<dbReference type="RefSeq" id="WP_228849122.1">
    <property type="nucleotide sequence ID" value="NZ_JADCKQ010000008.1"/>
</dbReference>
<reference evidence="1" key="1">
    <citation type="submission" date="2020-10" db="EMBL/GenBank/DDBJ databases">
        <title>Paenihalocynthiibacter styelae gen. nov., sp. nov., isolated from stalked sea squirt Styela clava.</title>
        <authorList>
            <person name="Kim Y.-O."/>
            <person name="Yoon J.-H."/>
        </authorList>
    </citation>
    <scope>NUCLEOTIDE SEQUENCE</scope>
    <source>
        <strain evidence="1">MYP1-1</strain>
    </source>
</reference>
<evidence type="ECO:0000313" key="1">
    <source>
        <dbReference type="EMBL" id="MBI1494353.1"/>
    </source>
</evidence>
<keyword evidence="2" id="KW-1185">Reference proteome</keyword>
<dbReference type="AlphaFoldDB" id="A0A8J7IDD9"/>
<name>A0A8J7IDD9_9RHOB</name>
<dbReference type="EMBL" id="JADCKQ010000008">
    <property type="protein sequence ID" value="MBI1494353.1"/>
    <property type="molecule type" value="Genomic_DNA"/>
</dbReference>
<dbReference type="Proteomes" id="UP000640583">
    <property type="component" value="Unassembled WGS sequence"/>
</dbReference>
<comment type="caution">
    <text evidence="1">The sequence shown here is derived from an EMBL/GenBank/DDBJ whole genome shotgun (WGS) entry which is preliminary data.</text>
</comment>
<proteinExistence type="predicted"/>
<gene>
    <name evidence="1" type="ORF">H1D41_11950</name>
</gene>
<protein>
    <submittedName>
        <fullName evidence="1">Uncharacterized protein</fullName>
    </submittedName>
</protein>
<organism evidence="1 2">
    <name type="scientific">Halocynthiibacter styelae</name>
    <dbReference type="NCBI Taxonomy" id="2761955"/>
    <lineage>
        <taxon>Bacteria</taxon>
        <taxon>Pseudomonadati</taxon>
        <taxon>Pseudomonadota</taxon>
        <taxon>Alphaproteobacteria</taxon>
        <taxon>Rhodobacterales</taxon>
        <taxon>Paracoccaceae</taxon>
        <taxon>Halocynthiibacter</taxon>
    </lineage>
</organism>
<accession>A0A8J7IDD9</accession>
<evidence type="ECO:0000313" key="2">
    <source>
        <dbReference type="Proteomes" id="UP000640583"/>
    </source>
</evidence>
<sequence>MFYRLIIASACLASPAFSEMDPCVVGSWRVDPESFEMQFKQVSGAEEAFIEGGLVMSVGADGQSSFTLNDLLISSRVAGQPRTVMFLNGGSAFSLDPQDQIFISILDHMQISVEVHIPDLAGIPPMEMRFTEDDLEGVSGIFATASGAYTCNESELVLLPEEEGSIPYIWYRIEPEE</sequence>